<evidence type="ECO:0000313" key="3">
    <source>
        <dbReference type="WBParaSite" id="GPLIN_001543900"/>
    </source>
</evidence>
<dbReference type="AlphaFoldDB" id="A0A183CRD1"/>
<dbReference type="WBParaSite" id="GPLIN_001543900">
    <property type="protein sequence ID" value="GPLIN_001543900"/>
    <property type="gene ID" value="GPLIN_001543900"/>
</dbReference>
<feature type="signal peptide" evidence="1">
    <location>
        <begin position="1"/>
        <end position="17"/>
    </location>
</feature>
<evidence type="ECO:0000256" key="1">
    <source>
        <dbReference type="SAM" id="SignalP"/>
    </source>
</evidence>
<reference evidence="3" key="2">
    <citation type="submission" date="2016-06" db="UniProtKB">
        <authorList>
            <consortium name="WormBaseParasite"/>
        </authorList>
    </citation>
    <scope>IDENTIFICATION</scope>
</reference>
<evidence type="ECO:0000313" key="2">
    <source>
        <dbReference type="Proteomes" id="UP000050741"/>
    </source>
</evidence>
<reference evidence="2" key="1">
    <citation type="submission" date="2014-05" db="EMBL/GenBank/DDBJ databases">
        <title>The genome and life-stage specific transcriptomes of Globodera pallida elucidate key aspects of plant parasitism by a cyst nematode.</title>
        <authorList>
            <person name="Cotton J.A."/>
            <person name="Lilley C.J."/>
            <person name="Jones L.M."/>
            <person name="Kikuchi T."/>
            <person name="Reid A.J."/>
            <person name="Thorpe P."/>
            <person name="Tsai I.J."/>
            <person name="Beasley H."/>
            <person name="Blok V."/>
            <person name="Cock P.J.A."/>
            <person name="Van den Akker S.E."/>
            <person name="Holroyd N."/>
            <person name="Hunt M."/>
            <person name="Mantelin S."/>
            <person name="Naghra H."/>
            <person name="Pain A."/>
            <person name="Palomares-Rius J.E."/>
            <person name="Zarowiecki M."/>
            <person name="Berriman M."/>
            <person name="Jones J.T."/>
            <person name="Urwin P.E."/>
        </authorList>
    </citation>
    <scope>NUCLEOTIDE SEQUENCE [LARGE SCALE GENOMIC DNA]</scope>
    <source>
        <strain evidence="2">Lindley</strain>
    </source>
</reference>
<proteinExistence type="predicted"/>
<sequence length="88" mass="9705">MATQRATFLASLPTVSAAQWIVSCATMQTNFCHGAFLQMRAVFAVHLCGPVLGPSVKFIVRNDEALRSRWKASTSTWFNCAKQNVLDV</sequence>
<keyword evidence="1" id="KW-0732">Signal</keyword>
<protein>
    <submittedName>
        <fullName evidence="3">Secreted protein</fullName>
    </submittedName>
</protein>
<keyword evidence="2" id="KW-1185">Reference proteome</keyword>
<name>A0A183CRD1_GLOPA</name>
<dbReference type="PROSITE" id="PS51257">
    <property type="entry name" value="PROKAR_LIPOPROTEIN"/>
    <property type="match status" value="1"/>
</dbReference>
<feature type="chain" id="PRO_5008147903" evidence="1">
    <location>
        <begin position="18"/>
        <end position="88"/>
    </location>
</feature>
<accession>A0A183CRD1</accession>
<dbReference type="Proteomes" id="UP000050741">
    <property type="component" value="Unassembled WGS sequence"/>
</dbReference>
<organism evidence="2 3">
    <name type="scientific">Globodera pallida</name>
    <name type="common">Potato cyst nematode worm</name>
    <name type="synonym">Heterodera pallida</name>
    <dbReference type="NCBI Taxonomy" id="36090"/>
    <lineage>
        <taxon>Eukaryota</taxon>
        <taxon>Metazoa</taxon>
        <taxon>Ecdysozoa</taxon>
        <taxon>Nematoda</taxon>
        <taxon>Chromadorea</taxon>
        <taxon>Rhabditida</taxon>
        <taxon>Tylenchina</taxon>
        <taxon>Tylenchomorpha</taxon>
        <taxon>Tylenchoidea</taxon>
        <taxon>Heteroderidae</taxon>
        <taxon>Heteroderinae</taxon>
        <taxon>Globodera</taxon>
    </lineage>
</organism>